<gene>
    <name evidence="1" type="ORF">PR048_032516</name>
</gene>
<organism evidence="1 2">
    <name type="scientific">Dryococelus australis</name>
    <dbReference type="NCBI Taxonomy" id="614101"/>
    <lineage>
        <taxon>Eukaryota</taxon>
        <taxon>Metazoa</taxon>
        <taxon>Ecdysozoa</taxon>
        <taxon>Arthropoda</taxon>
        <taxon>Hexapoda</taxon>
        <taxon>Insecta</taxon>
        <taxon>Pterygota</taxon>
        <taxon>Neoptera</taxon>
        <taxon>Polyneoptera</taxon>
        <taxon>Phasmatodea</taxon>
        <taxon>Verophasmatodea</taxon>
        <taxon>Anareolatae</taxon>
        <taxon>Phasmatidae</taxon>
        <taxon>Eurycanthinae</taxon>
        <taxon>Dryococelus</taxon>
    </lineage>
</organism>
<protein>
    <recommendedName>
        <fullName evidence="3">DUF4371 domain-containing protein</fullName>
    </recommendedName>
</protein>
<evidence type="ECO:0000313" key="1">
    <source>
        <dbReference type="EMBL" id="KAJ8866655.1"/>
    </source>
</evidence>
<name>A0ABQ9G2F0_9NEOP</name>
<accession>A0ABQ9G2F0</accession>
<dbReference type="EMBL" id="JARBHB010000016">
    <property type="protein sequence ID" value="KAJ8866655.1"/>
    <property type="molecule type" value="Genomic_DNA"/>
</dbReference>
<comment type="caution">
    <text evidence="1">The sequence shown here is derived from an EMBL/GenBank/DDBJ whole genome shotgun (WGS) entry which is preliminary data.</text>
</comment>
<evidence type="ECO:0008006" key="3">
    <source>
        <dbReference type="Google" id="ProtNLM"/>
    </source>
</evidence>
<reference evidence="1 2" key="1">
    <citation type="submission" date="2023-02" db="EMBL/GenBank/DDBJ databases">
        <title>LHISI_Scaffold_Assembly.</title>
        <authorList>
            <person name="Stuart O.P."/>
            <person name="Cleave R."/>
            <person name="Magrath M.J.L."/>
            <person name="Mikheyev A.S."/>
        </authorList>
    </citation>
    <scope>NUCLEOTIDE SEQUENCE [LARGE SCALE GENOMIC DNA]</scope>
    <source>
        <strain evidence="1">Daus_M_001</strain>
        <tissue evidence="1">Leg muscle</tissue>
    </source>
</reference>
<dbReference type="Proteomes" id="UP001159363">
    <property type="component" value="Chromosome 15"/>
</dbReference>
<proteinExistence type="predicted"/>
<keyword evidence="2" id="KW-1185">Reference proteome</keyword>
<sequence>MRQLWVNIFGVHNMKTSASVLYTYHESIARKGSSEVCTFLLNYLTEYVPHSVKELRLFSDGAAAQNKNHIMIRLCQALVDTKKVGQITILFPGTRKLFKKVDLICYVKQYCELLLNEPKQPNKFTINLVETSGILNFVERWPTMYKRGGISKESRKRDVANTAKYSSENQETVATGEFIEGLMYNNFNLKLKHSVTLPTEQAYEGPTCINYKNIEDLKKLRIYIPEEYTGFFREILMWLTTHNDSSDNA</sequence>
<evidence type="ECO:0000313" key="2">
    <source>
        <dbReference type="Proteomes" id="UP001159363"/>
    </source>
</evidence>